<dbReference type="Pfam" id="PF13426">
    <property type="entry name" value="PAS_9"/>
    <property type="match status" value="1"/>
</dbReference>
<evidence type="ECO:0000256" key="8">
    <source>
        <dbReference type="ARBA" id="ARBA00023012"/>
    </source>
</evidence>
<dbReference type="InterPro" id="IPR003594">
    <property type="entry name" value="HATPase_dom"/>
</dbReference>
<keyword evidence="14" id="KW-1185">Reference proteome</keyword>
<feature type="domain" description="PAS" evidence="11">
    <location>
        <begin position="161"/>
        <end position="230"/>
    </location>
</feature>
<dbReference type="SUPFAM" id="SSF55874">
    <property type="entry name" value="ATPase domain of HSP90 chaperone/DNA topoisomerase II/histidine kinase"/>
    <property type="match status" value="1"/>
</dbReference>
<keyword evidence="5" id="KW-0547">Nucleotide-binding</keyword>
<accession>A0A4R6DRV1</accession>
<organism evidence="13 14">
    <name type="scientific">Azoarcus indigens</name>
    <dbReference type="NCBI Taxonomy" id="29545"/>
    <lineage>
        <taxon>Bacteria</taxon>
        <taxon>Pseudomonadati</taxon>
        <taxon>Pseudomonadota</taxon>
        <taxon>Betaproteobacteria</taxon>
        <taxon>Rhodocyclales</taxon>
        <taxon>Zoogloeaceae</taxon>
        <taxon>Azoarcus</taxon>
    </lineage>
</organism>
<feature type="domain" description="PAS" evidence="11">
    <location>
        <begin position="287"/>
        <end position="363"/>
    </location>
</feature>
<dbReference type="PROSITE" id="PS50113">
    <property type="entry name" value="PAC"/>
    <property type="match status" value="2"/>
</dbReference>
<evidence type="ECO:0000259" key="10">
    <source>
        <dbReference type="PROSITE" id="PS50109"/>
    </source>
</evidence>
<dbReference type="InterPro" id="IPR003661">
    <property type="entry name" value="HisK_dim/P_dom"/>
</dbReference>
<dbReference type="EC" id="2.7.13.3" evidence="2"/>
<evidence type="ECO:0000256" key="2">
    <source>
        <dbReference type="ARBA" id="ARBA00012438"/>
    </source>
</evidence>
<dbReference type="InterPro" id="IPR004358">
    <property type="entry name" value="Sig_transdc_His_kin-like_C"/>
</dbReference>
<feature type="domain" description="PAC" evidence="12">
    <location>
        <begin position="236"/>
        <end position="286"/>
    </location>
</feature>
<proteinExistence type="predicted"/>
<evidence type="ECO:0000256" key="7">
    <source>
        <dbReference type="ARBA" id="ARBA00022840"/>
    </source>
</evidence>
<dbReference type="PRINTS" id="PR00344">
    <property type="entry name" value="BCTRLSENSOR"/>
</dbReference>
<dbReference type="InterPro" id="IPR013656">
    <property type="entry name" value="PAS_4"/>
</dbReference>
<dbReference type="Pfam" id="PF00989">
    <property type="entry name" value="PAS"/>
    <property type="match status" value="1"/>
</dbReference>
<dbReference type="SMART" id="SM00091">
    <property type="entry name" value="PAS"/>
    <property type="match status" value="3"/>
</dbReference>
<dbReference type="InterPro" id="IPR000014">
    <property type="entry name" value="PAS"/>
</dbReference>
<dbReference type="SMART" id="SM00388">
    <property type="entry name" value="HisKA"/>
    <property type="match status" value="1"/>
</dbReference>
<keyword evidence="4" id="KW-0808">Transferase</keyword>
<dbReference type="Pfam" id="PF08448">
    <property type="entry name" value="PAS_4"/>
    <property type="match status" value="1"/>
</dbReference>
<feature type="coiled-coil region" evidence="9">
    <location>
        <begin position="418"/>
        <end position="494"/>
    </location>
</feature>
<keyword evidence="8" id="KW-0902">Two-component regulatory system</keyword>
<dbReference type="InterPro" id="IPR005467">
    <property type="entry name" value="His_kinase_dom"/>
</dbReference>
<reference evidence="13 14" key="1">
    <citation type="submission" date="2019-03" db="EMBL/GenBank/DDBJ databases">
        <title>Genomic Encyclopedia of Type Strains, Phase IV (KMG-IV): sequencing the most valuable type-strain genomes for metagenomic binning, comparative biology and taxonomic classification.</title>
        <authorList>
            <person name="Goeker M."/>
        </authorList>
    </citation>
    <scope>NUCLEOTIDE SEQUENCE [LARGE SCALE GENOMIC DNA]</scope>
    <source>
        <strain evidence="13 14">DSM 12121</strain>
    </source>
</reference>
<dbReference type="PROSITE" id="PS50112">
    <property type="entry name" value="PAS"/>
    <property type="match status" value="3"/>
</dbReference>
<dbReference type="InterPro" id="IPR035965">
    <property type="entry name" value="PAS-like_dom_sf"/>
</dbReference>
<evidence type="ECO:0000256" key="6">
    <source>
        <dbReference type="ARBA" id="ARBA00022777"/>
    </source>
</evidence>
<dbReference type="RefSeq" id="WP_211168573.1">
    <property type="nucleotide sequence ID" value="NZ_SNVV01000018.1"/>
</dbReference>
<dbReference type="GO" id="GO:0006355">
    <property type="term" value="P:regulation of DNA-templated transcription"/>
    <property type="evidence" value="ECO:0007669"/>
    <property type="project" value="InterPro"/>
</dbReference>
<evidence type="ECO:0000313" key="14">
    <source>
        <dbReference type="Proteomes" id="UP000295129"/>
    </source>
</evidence>
<dbReference type="InterPro" id="IPR036097">
    <property type="entry name" value="HisK_dim/P_sf"/>
</dbReference>
<comment type="catalytic activity">
    <reaction evidence="1">
        <text>ATP + protein L-histidine = ADP + protein N-phospho-L-histidine.</text>
        <dbReference type="EC" id="2.7.13.3"/>
    </reaction>
</comment>
<dbReference type="SUPFAM" id="SSF47384">
    <property type="entry name" value="Homodimeric domain of signal transducing histidine kinase"/>
    <property type="match status" value="1"/>
</dbReference>
<name>A0A4R6DRV1_9RHOO</name>
<keyword evidence="6" id="KW-0418">Kinase</keyword>
<evidence type="ECO:0000256" key="3">
    <source>
        <dbReference type="ARBA" id="ARBA00022553"/>
    </source>
</evidence>
<evidence type="ECO:0000259" key="11">
    <source>
        <dbReference type="PROSITE" id="PS50112"/>
    </source>
</evidence>
<dbReference type="SMART" id="SM00387">
    <property type="entry name" value="HATPase_c"/>
    <property type="match status" value="1"/>
</dbReference>
<protein>
    <recommendedName>
        <fullName evidence="2">histidine kinase</fullName>
        <ecNumber evidence="2">2.7.13.3</ecNumber>
    </recommendedName>
</protein>
<keyword evidence="9" id="KW-0175">Coiled coil</keyword>
<dbReference type="NCBIfam" id="TIGR00229">
    <property type="entry name" value="sensory_box"/>
    <property type="match status" value="2"/>
</dbReference>
<dbReference type="InterPro" id="IPR036890">
    <property type="entry name" value="HATPase_C_sf"/>
</dbReference>
<dbReference type="AlphaFoldDB" id="A0A4R6DRV1"/>
<evidence type="ECO:0000313" key="13">
    <source>
        <dbReference type="EMBL" id="TDN47767.1"/>
    </source>
</evidence>
<dbReference type="PANTHER" id="PTHR43065:SF50">
    <property type="entry name" value="HISTIDINE KINASE"/>
    <property type="match status" value="1"/>
</dbReference>
<dbReference type="CDD" id="cd00130">
    <property type="entry name" value="PAS"/>
    <property type="match status" value="3"/>
</dbReference>
<evidence type="ECO:0000256" key="1">
    <source>
        <dbReference type="ARBA" id="ARBA00000085"/>
    </source>
</evidence>
<dbReference type="GO" id="GO:0005524">
    <property type="term" value="F:ATP binding"/>
    <property type="evidence" value="ECO:0007669"/>
    <property type="project" value="UniProtKB-KW"/>
</dbReference>
<dbReference type="Gene3D" id="1.10.287.130">
    <property type="match status" value="1"/>
</dbReference>
<feature type="domain" description="PAS" evidence="11">
    <location>
        <begin position="32"/>
        <end position="58"/>
    </location>
</feature>
<dbReference type="InterPro" id="IPR001610">
    <property type="entry name" value="PAC"/>
</dbReference>
<dbReference type="InterPro" id="IPR013767">
    <property type="entry name" value="PAS_fold"/>
</dbReference>
<dbReference type="EMBL" id="SNVV01000018">
    <property type="protein sequence ID" value="TDN47767.1"/>
    <property type="molecule type" value="Genomic_DNA"/>
</dbReference>
<feature type="domain" description="Histidine kinase" evidence="10">
    <location>
        <begin position="503"/>
        <end position="752"/>
    </location>
</feature>
<feature type="domain" description="PAC" evidence="12">
    <location>
        <begin position="378"/>
        <end position="430"/>
    </location>
</feature>
<dbReference type="SMART" id="SM00086">
    <property type="entry name" value="PAC"/>
    <property type="match status" value="3"/>
</dbReference>
<dbReference type="SUPFAM" id="SSF55785">
    <property type="entry name" value="PYP-like sensor domain (PAS domain)"/>
    <property type="match status" value="3"/>
</dbReference>
<dbReference type="CDD" id="cd00082">
    <property type="entry name" value="HisKA"/>
    <property type="match status" value="1"/>
</dbReference>
<keyword evidence="3" id="KW-0597">Phosphoprotein</keyword>
<dbReference type="Gene3D" id="3.30.450.20">
    <property type="entry name" value="PAS domain"/>
    <property type="match status" value="3"/>
</dbReference>
<comment type="caution">
    <text evidence="13">The sequence shown here is derived from an EMBL/GenBank/DDBJ whole genome shotgun (WGS) entry which is preliminary data.</text>
</comment>
<sequence>MPHPAEQDLTELIALGVDPALLMDSLQLSLADENGNILYVNQAFCRACGYTREELLGQPYRLIASNRQPPAFFTAMWNQLRAGAAWQGELSNRNRDGGEYWIELTILPVTRTSCAPPPAPEGGGGQATGTGPAAGALPHRFLGIGKDISRVVSAERQARRSAERFQGLAETVGAAIMLHRGGKLLYVNRALERCTGYRREELLECAFFDLVREDQRETLRQRSAAMLRGEGEAEAELHEVPILTRGGDLRWLDVTVVRIAYETGHALLATALDVTGRKQAEAAQQHIQQVLQQIVQGSPVPTFVIDSAGVVTHWNHACELVTDTPASQMLGRGAAWEAFYEYERPVLAELIVTGDIERRIDSYYHGNVRRSPIIPGAYEAELFFPRSGDHGRWLFFTAAPLRDLDGRIIGAIETLVDMSERKQAEEALRRARAELESKVEQRTAQLASAKAELEADVSRRAASEQEALRRNTELTELNARLQDAQQQLLQSEKLASIGQLAAGVAHEINNPIGYVQSNLGTLERYLAGLGAVASALAAAAAQLPPEHPAAIAARQAREAHDYDFIMEDLPALLRQSREGVDRVRKIVADLKDFSRVDSGQDWQWSDLHAGLDSTLNIVNNEIKYRAEVVKEYARLPEVECLPSQLNQVFLNLLVNAAHAIPDGRMGRILIRTGHDAAAGKVWVEVSDDGVGIPPELIKRIFDPFFTTKPIGKGTGLGLSLAYGIVKKHGGELQVESEPGQGSRFRVMLPVRRGDGAAGAA</sequence>
<evidence type="ECO:0000256" key="4">
    <source>
        <dbReference type="ARBA" id="ARBA00022679"/>
    </source>
</evidence>
<keyword evidence="7" id="KW-0067">ATP-binding</keyword>
<dbReference type="Gene3D" id="3.30.565.10">
    <property type="entry name" value="Histidine kinase-like ATPase, C-terminal domain"/>
    <property type="match status" value="1"/>
</dbReference>
<dbReference type="GO" id="GO:0000155">
    <property type="term" value="F:phosphorelay sensor kinase activity"/>
    <property type="evidence" value="ECO:0007669"/>
    <property type="project" value="InterPro"/>
</dbReference>
<dbReference type="PROSITE" id="PS50109">
    <property type="entry name" value="HIS_KIN"/>
    <property type="match status" value="1"/>
</dbReference>
<dbReference type="InterPro" id="IPR000700">
    <property type="entry name" value="PAS-assoc_C"/>
</dbReference>
<gene>
    <name evidence="13" type="ORF">C7389_11876</name>
</gene>
<evidence type="ECO:0000256" key="9">
    <source>
        <dbReference type="SAM" id="Coils"/>
    </source>
</evidence>
<evidence type="ECO:0000259" key="12">
    <source>
        <dbReference type="PROSITE" id="PS50113"/>
    </source>
</evidence>
<dbReference type="PANTHER" id="PTHR43065">
    <property type="entry name" value="SENSOR HISTIDINE KINASE"/>
    <property type="match status" value="1"/>
</dbReference>
<dbReference type="Proteomes" id="UP000295129">
    <property type="component" value="Unassembled WGS sequence"/>
</dbReference>
<evidence type="ECO:0000256" key="5">
    <source>
        <dbReference type="ARBA" id="ARBA00022741"/>
    </source>
</evidence>
<dbReference type="Pfam" id="PF02518">
    <property type="entry name" value="HATPase_c"/>
    <property type="match status" value="1"/>
</dbReference>